<evidence type="ECO:0000313" key="1">
    <source>
        <dbReference type="EMBL" id="TWF92321.1"/>
    </source>
</evidence>
<reference evidence="1 2" key="1">
    <citation type="submission" date="2019-06" db="EMBL/GenBank/DDBJ databases">
        <title>Sequencing the genomes of 1000 actinobacteria strains.</title>
        <authorList>
            <person name="Klenk H.-P."/>
        </authorList>
    </citation>
    <scope>NUCLEOTIDE SEQUENCE [LARGE SCALE GENOMIC DNA]</scope>
    <source>
        <strain evidence="1 2">DSM 42059</strain>
    </source>
</reference>
<name>A0A561TYY0_9ACTN</name>
<comment type="caution">
    <text evidence="1">The sequence shown here is derived from an EMBL/GenBank/DDBJ whole genome shotgun (WGS) entry which is preliminary data.</text>
</comment>
<dbReference type="EMBL" id="VIWW01000002">
    <property type="protein sequence ID" value="TWF92321.1"/>
    <property type="molecule type" value="Genomic_DNA"/>
</dbReference>
<proteinExistence type="predicted"/>
<organism evidence="1 2">
    <name type="scientific">Streptomyces brevispora</name>
    <dbReference type="NCBI Taxonomy" id="887462"/>
    <lineage>
        <taxon>Bacteria</taxon>
        <taxon>Bacillati</taxon>
        <taxon>Actinomycetota</taxon>
        <taxon>Actinomycetes</taxon>
        <taxon>Kitasatosporales</taxon>
        <taxon>Streptomycetaceae</taxon>
        <taxon>Streptomyces</taxon>
    </lineage>
</organism>
<evidence type="ECO:0000313" key="2">
    <source>
        <dbReference type="Proteomes" id="UP000318186"/>
    </source>
</evidence>
<dbReference type="RefSeq" id="WP_244318737.1">
    <property type="nucleotide sequence ID" value="NZ_VIWW01000002.1"/>
</dbReference>
<gene>
    <name evidence="1" type="ORF">FHX80_12641</name>
</gene>
<protein>
    <submittedName>
        <fullName evidence="1">Uncharacterized protein</fullName>
    </submittedName>
</protein>
<dbReference type="Proteomes" id="UP000318186">
    <property type="component" value="Unassembled WGS sequence"/>
</dbReference>
<accession>A0A561TYY0</accession>
<dbReference type="AlphaFoldDB" id="A0A561TYY0"/>
<sequence length="98" mass="10628">MVIRGLHPERTARLEALVDECRPLLTSAGGMAVVQRLLSERRVEVLDAVVITRELLGAGPSALGEAKTIVLTSPGRGRELRVHEQFMDGLEQSGGLDR</sequence>